<organism evidence="1 2">
    <name type="scientific">Actimicrobium antarcticum</name>
    <dbReference type="NCBI Taxonomy" id="1051899"/>
    <lineage>
        <taxon>Bacteria</taxon>
        <taxon>Pseudomonadati</taxon>
        <taxon>Pseudomonadota</taxon>
        <taxon>Betaproteobacteria</taxon>
        <taxon>Burkholderiales</taxon>
        <taxon>Oxalobacteraceae</taxon>
        <taxon>Actimicrobium</taxon>
    </lineage>
</organism>
<accession>A0ABP7SGX6</accession>
<gene>
    <name evidence="1" type="ORF">GCM10022212_00950</name>
</gene>
<name>A0ABP7SGX6_9BURK</name>
<dbReference type="SUPFAM" id="SSF103025">
    <property type="entry name" value="Folate-binding domain"/>
    <property type="match status" value="1"/>
</dbReference>
<sequence>MTDWHQFIASQTTTSNATGVSGKGFFSALTDLGLMACSGDDAANFLHNQLTNDVEHLTLDEARLAGYCTPKGRLLASFLMWRSADSVMLEVSRDIQATVQKRLQMFVMRAKAKITDATDAFVILGLGGAAVAPVLAQWFPVVPAVPFGKVDTDAGTLVRVADAAGVPRYQWITSPAIALSAWPALDAGLEFASPEAWRLSEITAAIPHITLPTQEKFVPQMINFEAIGGVNFKKGCYPGQEIVARSQYLGKLKRRMLPASVSAAEAVAGMEVYADKDAEQPCGMIVNAARDHDGVYHCLIEIKTAALDGDNIRLGLNGAVLHFSALPYALPDTV</sequence>
<dbReference type="RefSeq" id="WP_344761210.1">
    <property type="nucleotide sequence ID" value="NZ_BAAAZE010000001.1"/>
</dbReference>
<comment type="caution">
    <text evidence="1">The sequence shown here is derived from an EMBL/GenBank/DDBJ whole genome shotgun (WGS) entry which is preliminary data.</text>
</comment>
<proteinExistence type="predicted"/>
<protein>
    <submittedName>
        <fullName evidence="1">Folate-binding protein YgfZ</fullName>
    </submittedName>
</protein>
<dbReference type="PANTHER" id="PTHR22602">
    <property type="entry name" value="TRANSFERASE CAF17, MITOCHONDRIAL-RELATED"/>
    <property type="match status" value="1"/>
</dbReference>
<dbReference type="InterPro" id="IPR017703">
    <property type="entry name" value="YgfZ/GCV_T_CS"/>
</dbReference>
<dbReference type="Proteomes" id="UP001501353">
    <property type="component" value="Unassembled WGS sequence"/>
</dbReference>
<reference evidence="2" key="1">
    <citation type="journal article" date="2019" name="Int. J. Syst. Evol. Microbiol.">
        <title>The Global Catalogue of Microorganisms (GCM) 10K type strain sequencing project: providing services to taxonomists for standard genome sequencing and annotation.</title>
        <authorList>
            <consortium name="The Broad Institute Genomics Platform"/>
            <consortium name="The Broad Institute Genome Sequencing Center for Infectious Disease"/>
            <person name="Wu L."/>
            <person name="Ma J."/>
        </authorList>
    </citation>
    <scope>NUCLEOTIDE SEQUENCE [LARGE SCALE GENOMIC DNA]</scope>
    <source>
        <strain evidence="2">JCM 16673</strain>
    </source>
</reference>
<evidence type="ECO:0000313" key="2">
    <source>
        <dbReference type="Proteomes" id="UP001501353"/>
    </source>
</evidence>
<dbReference type="EMBL" id="BAAAZE010000001">
    <property type="protein sequence ID" value="GAA4011613.1"/>
    <property type="molecule type" value="Genomic_DNA"/>
</dbReference>
<dbReference type="Gene3D" id="3.30.70.1400">
    <property type="entry name" value="Aminomethyltransferase beta-barrel domains"/>
    <property type="match status" value="1"/>
</dbReference>
<dbReference type="Gene3D" id="2.40.30.160">
    <property type="match status" value="1"/>
</dbReference>
<dbReference type="PANTHER" id="PTHR22602:SF0">
    <property type="entry name" value="TRANSFERASE CAF17, MITOCHONDRIAL-RELATED"/>
    <property type="match status" value="1"/>
</dbReference>
<dbReference type="NCBIfam" id="TIGR03317">
    <property type="entry name" value="ygfZ_signature"/>
    <property type="match status" value="1"/>
</dbReference>
<dbReference type="Gene3D" id="3.30.70.1630">
    <property type="match status" value="1"/>
</dbReference>
<evidence type="ECO:0000313" key="1">
    <source>
        <dbReference type="EMBL" id="GAA4011613.1"/>
    </source>
</evidence>
<keyword evidence="2" id="KW-1185">Reference proteome</keyword>
<dbReference type="InterPro" id="IPR045179">
    <property type="entry name" value="YgfZ/GcvT"/>
</dbReference>